<gene>
    <name evidence="2" type="ORF">QQX03_06070</name>
</gene>
<dbReference type="PANTHER" id="PTHR36512:SF3">
    <property type="entry name" value="BLR5678 PROTEIN"/>
    <property type="match status" value="1"/>
</dbReference>
<dbReference type="InterPro" id="IPR005321">
    <property type="entry name" value="Peptidase_S58_DmpA"/>
</dbReference>
<dbReference type="AlphaFoldDB" id="A0A9Y2B669"/>
<accession>A0A9Y2B669</accession>
<dbReference type="InterPro" id="IPR016117">
    <property type="entry name" value="ArgJ-like_dom_sf"/>
</dbReference>
<evidence type="ECO:0000313" key="2">
    <source>
        <dbReference type="EMBL" id="WIW94559.1"/>
    </source>
</evidence>
<proteinExistence type="inferred from homology"/>
<dbReference type="GO" id="GO:0004177">
    <property type="term" value="F:aminopeptidase activity"/>
    <property type="evidence" value="ECO:0007669"/>
    <property type="project" value="TreeGrafter"/>
</dbReference>
<dbReference type="FunFam" id="3.60.70.12:FF:000004">
    <property type="entry name" value="Beta-peptidyl aminopeptidase BapA"/>
    <property type="match status" value="1"/>
</dbReference>
<comment type="similarity">
    <text evidence="1">Belongs to the peptidase S58 family.</text>
</comment>
<evidence type="ECO:0000313" key="3">
    <source>
        <dbReference type="Proteomes" id="UP001231445"/>
    </source>
</evidence>
<dbReference type="Proteomes" id="UP001231445">
    <property type="component" value="Chromosome"/>
</dbReference>
<organism evidence="2 3">
    <name type="scientific">Altererythrobacter rubellus</name>
    <dbReference type="NCBI Taxonomy" id="2173831"/>
    <lineage>
        <taxon>Bacteria</taxon>
        <taxon>Pseudomonadati</taxon>
        <taxon>Pseudomonadota</taxon>
        <taxon>Alphaproteobacteria</taxon>
        <taxon>Sphingomonadales</taxon>
        <taxon>Erythrobacteraceae</taxon>
        <taxon>Altererythrobacter</taxon>
    </lineage>
</organism>
<sequence length="407" mass="43080">MRAFSKTIGALLLLGVAGFGTLGLADDDGKKLNIARARDLGVPFDGRTGPNNAITDVPGIEVGHTTLISGDGKLVVGQGPVRTGVTAILPRGKTYDPVFAGWFSLNGNGEMTGTTWVEESGWLEGPVMITNTHSVGTVRDATIEWAFERRFFKPLAGEEDTFWMLPVVAETYDGDLNDINGFHVKKEHVFAALDSASDGPVAEGNVGGGTGMITHGFKGGIGTSSRLVTIGETDYTVGVLVQSNYGIRETFAVAGTPVGREISDLQTTYGDHNQENGSIIIVVATDAPLLPHQLKRLARRAAMGIARNGSYASNGSGDIFIAFSTGNPGAWSREESARLDILPNDLMSPLFRATVEATEEAVINALVAARTMTGINGNTAHALPHDRLQAALRKYGRLIESGTQTAK</sequence>
<dbReference type="PANTHER" id="PTHR36512">
    <property type="entry name" value="D-AMINOPEPTIDASE"/>
    <property type="match status" value="1"/>
</dbReference>
<dbReference type="Gene3D" id="3.60.70.12">
    <property type="entry name" value="L-amino peptidase D-ALA esterase/amidase"/>
    <property type="match status" value="1"/>
</dbReference>
<keyword evidence="3" id="KW-1185">Reference proteome</keyword>
<dbReference type="CDD" id="cd02253">
    <property type="entry name" value="DmpA"/>
    <property type="match status" value="1"/>
</dbReference>
<dbReference type="KEGG" id="arue:QQX03_06070"/>
<name>A0A9Y2B669_9SPHN</name>
<dbReference type="EMBL" id="CP127221">
    <property type="protein sequence ID" value="WIW94559.1"/>
    <property type="molecule type" value="Genomic_DNA"/>
</dbReference>
<protein>
    <submittedName>
        <fullName evidence="2">P1 family peptidase</fullName>
    </submittedName>
</protein>
<evidence type="ECO:0000256" key="1">
    <source>
        <dbReference type="ARBA" id="ARBA00007068"/>
    </source>
</evidence>
<dbReference type="SUPFAM" id="SSF56266">
    <property type="entry name" value="DmpA/ArgJ-like"/>
    <property type="match status" value="1"/>
</dbReference>
<dbReference type="RefSeq" id="WP_285974876.1">
    <property type="nucleotide sequence ID" value="NZ_CP127221.1"/>
</dbReference>
<dbReference type="Pfam" id="PF03576">
    <property type="entry name" value="Peptidase_S58"/>
    <property type="match status" value="1"/>
</dbReference>
<reference evidence="2 3" key="1">
    <citation type="submission" date="2023-06" db="EMBL/GenBank/DDBJ databases">
        <title>Altererythrobacter rubellus NBRC 112769 genome.</title>
        <authorList>
            <person name="Zhang K."/>
        </authorList>
    </citation>
    <scope>NUCLEOTIDE SEQUENCE [LARGE SCALE GENOMIC DNA]</scope>
    <source>
        <strain evidence="2 3">NBRC 112769</strain>
    </source>
</reference>